<evidence type="ECO:0000259" key="6">
    <source>
        <dbReference type="PROSITE" id="PS50011"/>
    </source>
</evidence>
<dbReference type="Gene3D" id="3.40.190.10">
    <property type="entry name" value="Periplasmic binding protein-like II"/>
    <property type="match status" value="2"/>
</dbReference>
<evidence type="ECO:0000256" key="5">
    <source>
        <dbReference type="SAM" id="MobiDB-lite"/>
    </source>
</evidence>
<reference evidence="7 8" key="1">
    <citation type="submission" date="2019-05" db="EMBL/GenBank/DDBJ databases">
        <title>Draft genome sequence of Actinomadura geliboluensis A8036.</title>
        <authorList>
            <person name="Saricaoglu S."/>
            <person name="Isik K."/>
        </authorList>
    </citation>
    <scope>NUCLEOTIDE SEQUENCE [LARGE SCALE GENOMIC DNA]</scope>
    <source>
        <strain evidence="7 8">A8036</strain>
    </source>
</reference>
<protein>
    <submittedName>
        <fullName evidence="7">Transporter substrate-binding domain-containing protein</fullName>
    </submittedName>
</protein>
<evidence type="ECO:0000256" key="2">
    <source>
        <dbReference type="ARBA" id="ARBA00022741"/>
    </source>
</evidence>
<feature type="domain" description="Protein kinase" evidence="6">
    <location>
        <begin position="31"/>
        <end position="281"/>
    </location>
</feature>
<dbReference type="SMART" id="SM00062">
    <property type="entry name" value="PBPb"/>
    <property type="match status" value="1"/>
</dbReference>
<dbReference type="SUPFAM" id="SSF53850">
    <property type="entry name" value="Periplasmic binding protein-like II"/>
    <property type="match status" value="1"/>
</dbReference>
<dbReference type="Pfam" id="PF00497">
    <property type="entry name" value="SBP_bac_3"/>
    <property type="match status" value="1"/>
</dbReference>
<gene>
    <name evidence="7" type="ORF">ETD96_29350</name>
</gene>
<dbReference type="GO" id="GO:0005524">
    <property type="term" value="F:ATP binding"/>
    <property type="evidence" value="ECO:0007669"/>
    <property type="project" value="UniProtKB-KW"/>
</dbReference>
<dbReference type="PROSITE" id="PS00108">
    <property type="entry name" value="PROTEIN_KINASE_ST"/>
    <property type="match status" value="1"/>
</dbReference>
<dbReference type="InterPro" id="IPR001638">
    <property type="entry name" value="Solute-binding_3/MltF_N"/>
</dbReference>
<dbReference type="AlphaFoldDB" id="A0A5S4GHZ7"/>
<dbReference type="Gene3D" id="3.30.200.20">
    <property type="entry name" value="Phosphorylase Kinase, domain 1"/>
    <property type="match status" value="1"/>
</dbReference>
<dbReference type="SUPFAM" id="SSF56112">
    <property type="entry name" value="Protein kinase-like (PK-like)"/>
    <property type="match status" value="1"/>
</dbReference>
<dbReference type="Gene3D" id="1.10.510.10">
    <property type="entry name" value="Transferase(Phosphotransferase) domain 1"/>
    <property type="match status" value="1"/>
</dbReference>
<evidence type="ECO:0000256" key="3">
    <source>
        <dbReference type="ARBA" id="ARBA00022777"/>
    </source>
</evidence>
<evidence type="ECO:0000313" key="7">
    <source>
        <dbReference type="EMBL" id="TMR32556.1"/>
    </source>
</evidence>
<keyword evidence="2" id="KW-0547">Nucleotide-binding</keyword>
<dbReference type="GO" id="GO:0004674">
    <property type="term" value="F:protein serine/threonine kinase activity"/>
    <property type="evidence" value="ECO:0007669"/>
    <property type="project" value="TreeGrafter"/>
</dbReference>
<organism evidence="7 8">
    <name type="scientific">Actinomadura geliboluensis</name>
    <dbReference type="NCBI Taxonomy" id="882440"/>
    <lineage>
        <taxon>Bacteria</taxon>
        <taxon>Bacillati</taxon>
        <taxon>Actinomycetota</taxon>
        <taxon>Actinomycetes</taxon>
        <taxon>Streptosporangiales</taxon>
        <taxon>Thermomonosporaceae</taxon>
        <taxon>Actinomadura</taxon>
    </lineage>
</organism>
<dbReference type="Proteomes" id="UP000305238">
    <property type="component" value="Unassembled WGS sequence"/>
</dbReference>
<name>A0A5S4GHZ7_9ACTN</name>
<dbReference type="InterPro" id="IPR011009">
    <property type="entry name" value="Kinase-like_dom_sf"/>
</dbReference>
<keyword evidence="4" id="KW-0067">ATP-binding</keyword>
<dbReference type="OrthoDB" id="3915799at2"/>
<dbReference type="PANTHER" id="PTHR43289">
    <property type="entry name" value="MITOGEN-ACTIVATED PROTEIN KINASE KINASE KINASE 20-RELATED"/>
    <property type="match status" value="1"/>
</dbReference>
<evidence type="ECO:0000256" key="4">
    <source>
        <dbReference type="ARBA" id="ARBA00022840"/>
    </source>
</evidence>
<dbReference type="InterPro" id="IPR000719">
    <property type="entry name" value="Prot_kinase_dom"/>
</dbReference>
<dbReference type="EMBL" id="VCKZ01000263">
    <property type="protein sequence ID" value="TMR32556.1"/>
    <property type="molecule type" value="Genomic_DNA"/>
</dbReference>
<accession>A0A5S4GHZ7</accession>
<keyword evidence="3" id="KW-0418">Kinase</keyword>
<dbReference type="PANTHER" id="PTHR43289:SF34">
    <property type="entry name" value="SERINE_THREONINE-PROTEIN KINASE YBDM-RELATED"/>
    <property type="match status" value="1"/>
</dbReference>
<proteinExistence type="predicted"/>
<feature type="compositionally biased region" description="Low complexity" evidence="5">
    <location>
        <begin position="316"/>
        <end position="326"/>
    </location>
</feature>
<dbReference type="SMART" id="SM00220">
    <property type="entry name" value="S_TKc"/>
    <property type="match status" value="1"/>
</dbReference>
<dbReference type="InterPro" id="IPR008271">
    <property type="entry name" value="Ser/Thr_kinase_AS"/>
</dbReference>
<feature type="region of interest" description="Disordered" evidence="5">
    <location>
        <begin position="303"/>
        <end position="349"/>
    </location>
</feature>
<sequence>MVSSSGPDGWSDAAPFSNRLDPLDPTSIGSWELLGRLGQGGMGVVYLGRDPDGQRGAVKVINPQLTDDPGYSVRFDSEVAYAGRVASFCTARVLDHGNAGGLAYLVTEYIEGPSLSGYIKAHGVFPSHALRSLAAGVAAALAEIHAVSLVHRDLKPGNVLLAVDGPRVIDFGIARALDSHIPITQPGNVIGTAGYVAPEFAFEGRVGAAGDIFAWGALVAHAASGHNPFGSGTLQELAVRAKQAQYDLTGVPHEFVPIVESALDPDPARRPTAKNLLVQLVGESTPREATTELIRRCWLSGPSPAATAARPPEDGPPGSSAEAPSGGASGSRREKAGPRAPKHAKAAPSLASEIGSRVVRYGRRNALITVSALVLFALAAGFLLKQESFWPPNKTARFGIKNDQPGTGFGPSYSKLSGLDIAIAGMAAGALGKEAKFEPLSSEQRRTAFLGKNGGKVDFIVSTYSISQERMDGEEKDFIGPYAVTGTGFLLKSNHPPPQSIYDLRGMKVCTWGGTTSKEILEKVAEIIEDSGRSLELLNPPESAGECVDQLNKGKVEAVFSDELIMQGFALQPGSNLVAIPSASVKDFPDKNQRWGIALPRGHRKECMQIKSALRKYIENGEWNRVFKENFKGLDEDRYRPDVKLIEKYSCVDRLPKESPQVSP</sequence>
<comment type="caution">
    <text evidence="7">The sequence shown here is derived from an EMBL/GenBank/DDBJ whole genome shotgun (WGS) entry which is preliminary data.</text>
</comment>
<dbReference type="Pfam" id="PF00069">
    <property type="entry name" value="Pkinase"/>
    <property type="match status" value="1"/>
</dbReference>
<evidence type="ECO:0000256" key="1">
    <source>
        <dbReference type="ARBA" id="ARBA00022679"/>
    </source>
</evidence>
<keyword evidence="1" id="KW-0808">Transferase</keyword>
<dbReference type="CDD" id="cd14014">
    <property type="entry name" value="STKc_PknB_like"/>
    <property type="match status" value="1"/>
</dbReference>
<evidence type="ECO:0000313" key="8">
    <source>
        <dbReference type="Proteomes" id="UP000305238"/>
    </source>
</evidence>
<keyword evidence="8" id="KW-1185">Reference proteome</keyword>
<dbReference type="PROSITE" id="PS50011">
    <property type="entry name" value="PROTEIN_KINASE_DOM"/>
    <property type="match status" value="1"/>
</dbReference>